<proteinExistence type="predicted"/>
<evidence type="ECO:0000256" key="2">
    <source>
        <dbReference type="ARBA" id="ARBA00022475"/>
    </source>
</evidence>
<keyword evidence="7" id="KW-0325">Glycoprotein</keyword>
<keyword evidence="4 8" id="KW-1133">Transmembrane helix</keyword>
<evidence type="ECO:0000256" key="7">
    <source>
        <dbReference type="ARBA" id="ARBA00023180"/>
    </source>
</evidence>
<protein>
    <recommendedName>
        <fullName evidence="11">Ionotropic glutamate receptor C-terminal domain-containing protein</fullName>
    </recommendedName>
</protein>
<evidence type="ECO:0000256" key="3">
    <source>
        <dbReference type="ARBA" id="ARBA00022692"/>
    </source>
</evidence>
<sequence>MTPVSFSSHNLPDDCVTSYPYFKYILSWYVHAAPIPKWKGIVMGFQQIMWFLVILAFIFGTVTFWLFSNIHLMKYITLIEAIMNSLRTYLGMSIKIELRGSLSAVFFTLWLCYCMLIYTAYQSYLIGFLTNPGEYSPINTEEELNKLGFDRWTNVKFVNAIYEQEMTWNSYHFCSWNECYEGLRTKDRLAVLGPSNIFDFLSPTFRLSHGTLNVVKINDYAKHYYTYSHFNLGCLFLKRFDTITHRLISSGIVDKWLGDITLEIWKYLHKHNIHPQPLNLSQLQGCIYLLIIGNTLGFIVFISEVLSAMFRAFNDRKTRACRNEVNNQVF</sequence>
<keyword evidence="10" id="KW-1185">Reference proteome</keyword>
<keyword evidence="3 8" id="KW-0812">Transmembrane</keyword>
<dbReference type="PANTHER" id="PTHR42643:SF30">
    <property type="entry name" value="IONOTROPIC RECEPTOR 40A-RELATED"/>
    <property type="match status" value="1"/>
</dbReference>
<dbReference type="InterPro" id="IPR052192">
    <property type="entry name" value="Insect_Ionotropic_Sensory_Rcpt"/>
</dbReference>
<dbReference type="AlphaFoldDB" id="A0AAD7ZT40"/>
<evidence type="ECO:0000256" key="4">
    <source>
        <dbReference type="ARBA" id="ARBA00022989"/>
    </source>
</evidence>
<name>A0AAD7ZT40_DIPPU</name>
<evidence type="ECO:0000313" key="9">
    <source>
        <dbReference type="EMBL" id="KAJ9585587.1"/>
    </source>
</evidence>
<evidence type="ECO:0000256" key="1">
    <source>
        <dbReference type="ARBA" id="ARBA00004651"/>
    </source>
</evidence>
<evidence type="ECO:0008006" key="11">
    <source>
        <dbReference type="Google" id="ProtNLM"/>
    </source>
</evidence>
<dbReference type="Gene3D" id="1.10.287.70">
    <property type="match status" value="1"/>
</dbReference>
<keyword evidence="5 8" id="KW-0472">Membrane</keyword>
<evidence type="ECO:0000256" key="6">
    <source>
        <dbReference type="ARBA" id="ARBA00023170"/>
    </source>
</evidence>
<evidence type="ECO:0000256" key="8">
    <source>
        <dbReference type="SAM" id="Phobius"/>
    </source>
</evidence>
<dbReference type="Proteomes" id="UP001233999">
    <property type="component" value="Unassembled WGS sequence"/>
</dbReference>
<evidence type="ECO:0000256" key="5">
    <source>
        <dbReference type="ARBA" id="ARBA00023136"/>
    </source>
</evidence>
<accession>A0AAD7ZT40</accession>
<dbReference type="GO" id="GO:0005886">
    <property type="term" value="C:plasma membrane"/>
    <property type="evidence" value="ECO:0007669"/>
    <property type="project" value="UniProtKB-SubCell"/>
</dbReference>
<dbReference type="EMBL" id="JASPKZ010007259">
    <property type="protein sequence ID" value="KAJ9585587.1"/>
    <property type="molecule type" value="Genomic_DNA"/>
</dbReference>
<keyword evidence="2" id="KW-1003">Cell membrane</keyword>
<dbReference type="PANTHER" id="PTHR42643">
    <property type="entry name" value="IONOTROPIC RECEPTOR 20A-RELATED"/>
    <property type="match status" value="1"/>
</dbReference>
<feature type="transmembrane region" description="Helical" evidence="8">
    <location>
        <begin position="287"/>
        <end position="310"/>
    </location>
</feature>
<reference evidence="9" key="1">
    <citation type="journal article" date="2023" name="IScience">
        <title>Live-bearing cockroach genome reveals convergent evolutionary mechanisms linked to viviparity in insects and beyond.</title>
        <authorList>
            <person name="Fouks B."/>
            <person name="Harrison M.C."/>
            <person name="Mikhailova A.A."/>
            <person name="Marchal E."/>
            <person name="English S."/>
            <person name="Carruthers M."/>
            <person name="Jennings E.C."/>
            <person name="Chiamaka E.L."/>
            <person name="Frigard R.A."/>
            <person name="Pippel M."/>
            <person name="Attardo G.M."/>
            <person name="Benoit J.B."/>
            <person name="Bornberg-Bauer E."/>
            <person name="Tobe S.S."/>
        </authorList>
    </citation>
    <scope>NUCLEOTIDE SEQUENCE</scope>
    <source>
        <strain evidence="9">Stay&amp;Tobe</strain>
    </source>
</reference>
<feature type="transmembrane region" description="Helical" evidence="8">
    <location>
        <begin position="48"/>
        <end position="66"/>
    </location>
</feature>
<reference evidence="9" key="2">
    <citation type="submission" date="2023-05" db="EMBL/GenBank/DDBJ databases">
        <authorList>
            <person name="Fouks B."/>
        </authorList>
    </citation>
    <scope>NUCLEOTIDE SEQUENCE</scope>
    <source>
        <strain evidence="9">Stay&amp;Tobe</strain>
        <tissue evidence="9">Testes</tissue>
    </source>
</reference>
<evidence type="ECO:0000313" key="10">
    <source>
        <dbReference type="Proteomes" id="UP001233999"/>
    </source>
</evidence>
<comment type="caution">
    <text evidence="9">The sequence shown here is derived from an EMBL/GenBank/DDBJ whole genome shotgun (WGS) entry which is preliminary data.</text>
</comment>
<keyword evidence="6" id="KW-0675">Receptor</keyword>
<comment type="subcellular location">
    <subcellularLocation>
        <location evidence="1">Cell membrane</location>
        <topology evidence="1">Multi-pass membrane protein</topology>
    </subcellularLocation>
</comment>
<organism evidence="9 10">
    <name type="scientific">Diploptera punctata</name>
    <name type="common">Pacific beetle cockroach</name>
    <dbReference type="NCBI Taxonomy" id="6984"/>
    <lineage>
        <taxon>Eukaryota</taxon>
        <taxon>Metazoa</taxon>
        <taxon>Ecdysozoa</taxon>
        <taxon>Arthropoda</taxon>
        <taxon>Hexapoda</taxon>
        <taxon>Insecta</taxon>
        <taxon>Pterygota</taxon>
        <taxon>Neoptera</taxon>
        <taxon>Polyneoptera</taxon>
        <taxon>Dictyoptera</taxon>
        <taxon>Blattodea</taxon>
        <taxon>Blaberoidea</taxon>
        <taxon>Blaberidae</taxon>
        <taxon>Diplopterinae</taxon>
        <taxon>Diploptera</taxon>
    </lineage>
</organism>
<gene>
    <name evidence="9" type="ORF">L9F63_002617</name>
</gene>
<feature type="transmembrane region" description="Helical" evidence="8">
    <location>
        <begin position="102"/>
        <end position="121"/>
    </location>
</feature>